<accession>A0A814G168</accession>
<gene>
    <name evidence="1" type="ORF">RFH988_LOCUS13526</name>
</gene>
<organism evidence="1 2">
    <name type="scientific">Rotaria sordida</name>
    <dbReference type="NCBI Taxonomy" id="392033"/>
    <lineage>
        <taxon>Eukaryota</taxon>
        <taxon>Metazoa</taxon>
        <taxon>Spiralia</taxon>
        <taxon>Gnathifera</taxon>
        <taxon>Rotifera</taxon>
        <taxon>Eurotatoria</taxon>
        <taxon>Bdelloidea</taxon>
        <taxon>Philodinida</taxon>
        <taxon>Philodinidae</taxon>
        <taxon>Rotaria</taxon>
    </lineage>
</organism>
<dbReference type="AlphaFoldDB" id="A0A814G168"/>
<comment type="caution">
    <text evidence="1">The sequence shown here is derived from an EMBL/GenBank/DDBJ whole genome shotgun (WGS) entry which is preliminary data.</text>
</comment>
<proteinExistence type="predicted"/>
<name>A0A814G168_9BILA</name>
<evidence type="ECO:0000313" key="1">
    <source>
        <dbReference type="EMBL" id="CAF0988574.1"/>
    </source>
</evidence>
<reference evidence="1" key="1">
    <citation type="submission" date="2021-02" db="EMBL/GenBank/DDBJ databases">
        <authorList>
            <person name="Nowell W R."/>
        </authorList>
    </citation>
    <scope>NUCLEOTIDE SEQUENCE</scope>
</reference>
<evidence type="ECO:0000313" key="2">
    <source>
        <dbReference type="Proteomes" id="UP000663882"/>
    </source>
</evidence>
<dbReference type="Proteomes" id="UP000663882">
    <property type="component" value="Unassembled WGS sequence"/>
</dbReference>
<sequence length="79" mass="9524">MGVFVQIEIILGQPIDDRIIPILFIYRINRNLLELSFQQEDLFQTFQPRLHQIHEKMNENDLLQLNQDISHYYELPAKD</sequence>
<protein>
    <submittedName>
        <fullName evidence="1">Uncharacterized protein</fullName>
    </submittedName>
</protein>
<dbReference type="EMBL" id="CAJNOO010000598">
    <property type="protein sequence ID" value="CAF0988574.1"/>
    <property type="molecule type" value="Genomic_DNA"/>
</dbReference>